<evidence type="ECO:0000256" key="3">
    <source>
        <dbReference type="ARBA" id="ARBA00022598"/>
    </source>
</evidence>
<comment type="similarity">
    <text evidence="2">Belongs to the ATP-dependent AMP-binding enzyme family.</text>
</comment>
<dbReference type="InterPro" id="IPR042099">
    <property type="entry name" value="ANL_N_sf"/>
</dbReference>
<evidence type="ECO:0000256" key="4">
    <source>
        <dbReference type="ARBA" id="ARBA00023140"/>
    </source>
</evidence>
<dbReference type="GO" id="GO:0005777">
    <property type="term" value="C:peroxisome"/>
    <property type="evidence" value="ECO:0007669"/>
    <property type="project" value="UniProtKB-SubCell"/>
</dbReference>
<feature type="domain" description="AMP-dependent synthetase/ligase" evidence="5">
    <location>
        <begin position="3"/>
        <end position="153"/>
    </location>
</feature>
<evidence type="ECO:0000313" key="7">
    <source>
        <dbReference type="EMBL" id="CAD7662229.1"/>
    </source>
</evidence>
<sequence>SSNICHISGQRCLVATITGGAQLAIIRVDENLDDVYRNIHKHHITSAFLIPTQLNYLAKNHETIDRDYLKSLRDVMTGAAPLSESTYRCIVDKYKFEKFRICYGMSEVGWATQTPISQPVDSNTIVGKVCPNTQIKVIDDQGQSLPANTNGYLNNPEENSKLFTSDGFLKSGDIGYYDDNHYFYTVGRSKEVINVERSIVMPAEIENILLTHNDVVNAAVFGVKDEERGEVPMAFVTLVNGVTVEPQELIDYVDSRVNYYKKLRGGIRVLDAFPLTSLKKINRGVLKKMLYN</sequence>
<accession>A0A7R9QXL7</accession>
<comment type="subcellular location">
    <subcellularLocation>
        <location evidence="1">Peroxisome</location>
    </subcellularLocation>
</comment>
<dbReference type="Gene3D" id="3.40.50.12780">
    <property type="entry name" value="N-terminal domain of ligase-like"/>
    <property type="match status" value="1"/>
</dbReference>
<protein>
    <submittedName>
        <fullName evidence="7">Uncharacterized protein</fullName>
    </submittedName>
</protein>
<keyword evidence="8" id="KW-1185">Reference proteome</keyword>
<evidence type="ECO:0000313" key="8">
    <source>
        <dbReference type="Proteomes" id="UP000728032"/>
    </source>
</evidence>
<dbReference type="PANTHER" id="PTHR24096">
    <property type="entry name" value="LONG-CHAIN-FATTY-ACID--COA LIGASE"/>
    <property type="match status" value="1"/>
</dbReference>
<dbReference type="SUPFAM" id="SSF56801">
    <property type="entry name" value="Acetyl-CoA synthetase-like"/>
    <property type="match status" value="1"/>
</dbReference>
<keyword evidence="3" id="KW-0436">Ligase</keyword>
<dbReference type="PANTHER" id="PTHR24096:SF149">
    <property type="entry name" value="AMP-BINDING DOMAIN-CONTAINING PROTEIN-RELATED"/>
    <property type="match status" value="1"/>
</dbReference>
<keyword evidence="4" id="KW-0576">Peroxisome</keyword>
<dbReference type="Gene3D" id="3.30.300.30">
    <property type="match status" value="1"/>
</dbReference>
<reference evidence="7" key="1">
    <citation type="submission" date="2020-11" db="EMBL/GenBank/DDBJ databases">
        <authorList>
            <person name="Tran Van P."/>
        </authorList>
    </citation>
    <scope>NUCLEOTIDE SEQUENCE</scope>
</reference>
<dbReference type="OrthoDB" id="6507574at2759"/>
<dbReference type="InterPro" id="IPR000873">
    <property type="entry name" value="AMP-dep_synth/lig_dom"/>
</dbReference>
<dbReference type="Proteomes" id="UP000728032">
    <property type="component" value="Unassembled WGS sequence"/>
</dbReference>
<feature type="domain" description="AMP-binding enzyme C-terminal" evidence="6">
    <location>
        <begin position="204"/>
        <end position="280"/>
    </location>
</feature>
<dbReference type="Pfam" id="PF00501">
    <property type="entry name" value="AMP-binding"/>
    <property type="match status" value="1"/>
</dbReference>
<dbReference type="EMBL" id="OC941667">
    <property type="protein sequence ID" value="CAD7662229.1"/>
    <property type="molecule type" value="Genomic_DNA"/>
</dbReference>
<dbReference type="InterPro" id="IPR025110">
    <property type="entry name" value="AMP-bd_C"/>
</dbReference>
<dbReference type="Pfam" id="PF13193">
    <property type="entry name" value="AMP-binding_C"/>
    <property type="match status" value="1"/>
</dbReference>
<dbReference type="EMBL" id="CAJPVJ010026842">
    <property type="protein sequence ID" value="CAG2179365.1"/>
    <property type="molecule type" value="Genomic_DNA"/>
</dbReference>
<evidence type="ECO:0000256" key="1">
    <source>
        <dbReference type="ARBA" id="ARBA00004275"/>
    </source>
</evidence>
<evidence type="ECO:0000259" key="5">
    <source>
        <dbReference type="Pfam" id="PF00501"/>
    </source>
</evidence>
<evidence type="ECO:0000259" key="6">
    <source>
        <dbReference type="Pfam" id="PF13193"/>
    </source>
</evidence>
<dbReference type="AlphaFoldDB" id="A0A7R9QXL7"/>
<dbReference type="InterPro" id="IPR045851">
    <property type="entry name" value="AMP-bd_C_sf"/>
</dbReference>
<dbReference type="GO" id="GO:0016405">
    <property type="term" value="F:CoA-ligase activity"/>
    <property type="evidence" value="ECO:0007669"/>
    <property type="project" value="TreeGrafter"/>
</dbReference>
<feature type="non-terminal residue" evidence="7">
    <location>
        <position position="1"/>
    </location>
</feature>
<gene>
    <name evidence="7" type="ORF">ONB1V03_LOCUS18789</name>
</gene>
<name>A0A7R9QXL7_9ACAR</name>
<organism evidence="7">
    <name type="scientific">Oppiella nova</name>
    <dbReference type="NCBI Taxonomy" id="334625"/>
    <lineage>
        <taxon>Eukaryota</taxon>
        <taxon>Metazoa</taxon>
        <taxon>Ecdysozoa</taxon>
        <taxon>Arthropoda</taxon>
        <taxon>Chelicerata</taxon>
        <taxon>Arachnida</taxon>
        <taxon>Acari</taxon>
        <taxon>Acariformes</taxon>
        <taxon>Sarcoptiformes</taxon>
        <taxon>Oribatida</taxon>
        <taxon>Brachypylina</taxon>
        <taxon>Oppioidea</taxon>
        <taxon>Oppiidae</taxon>
        <taxon>Oppiella</taxon>
    </lineage>
</organism>
<evidence type="ECO:0000256" key="2">
    <source>
        <dbReference type="ARBA" id="ARBA00006432"/>
    </source>
</evidence>
<proteinExistence type="inferred from homology"/>